<keyword evidence="6" id="KW-1003">Cell membrane</keyword>
<dbReference type="Gene3D" id="3.30.1300.30">
    <property type="entry name" value="GSPII I/J protein-like"/>
    <property type="match status" value="1"/>
</dbReference>
<evidence type="ECO:0000256" key="3">
    <source>
        <dbReference type="ARBA" id="ARBA00022692"/>
    </source>
</evidence>
<comment type="subcellular location">
    <subcellularLocation>
        <location evidence="6">Cell inner membrane</location>
        <topology evidence="6">Single-pass membrane protein</topology>
    </subcellularLocation>
    <subcellularLocation>
        <location evidence="1">Membrane</location>
        <topology evidence="1">Single-pass membrane protein</topology>
    </subcellularLocation>
</comment>
<comment type="PTM">
    <text evidence="6">Cleaved by prepilin peptidase.</text>
</comment>
<dbReference type="InterPro" id="IPR045584">
    <property type="entry name" value="Pilin-like"/>
</dbReference>
<keyword evidence="6" id="KW-0997">Cell inner membrane</keyword>
<gene>
    <name evidence="8" type="ORF">BECKSD772D_GA0070982_10654</name>
</gene>
<evidence type="ECO:0000256" key="4">
    <source>
        <dbReference type="ARBA" id="ARBA00022989"/>
    </source>
</evidence>
<dbReference type="NCBIfam" id="TIGR01707">
    <property type="entry name" value="gspI"/>
    <property type="match status" value="1"/>
</dbReference>
<dbReference type="AlphaFoldDB" id="A0A451BNB0"/>
<sequence length="114" mass="12626">MALGILAIALGALVKGLAENARNAAYLQERVIARWVAANIVTEIQLREDWPPPDIEQGNATMAGQQWYWTARIAKTEDEDLRRIHMEVRNHDSEGRISGILVSYVGKPFLAAGS</sequence>
<dbReference type="GO" id="GO:0015627">
    <property type="term" value="C:type II protein secretion system complex"/>
    <property type="evidence" value="ECO:0007669"/>
    <property type="project" value="UniProtKB-UniRule"/>
</dbReference>
<keyword evidence="2 6" id="KW-0488">Methylation</keyword>
<organism evidence="8">
    <name type="scientific">Candidatus Kentrum sp. SD</name>
    <dbReference type="NCBI Taxonomy" id="2126332"/>
    <lineage>
        <taxon>Bacteria</taxon>
        <taxon>Pseudomonadati</taxon>
        <taxon>Pseudomonadota</taxon>
        <taxon>Gammaproteobacteria</taxon>
        <taxon>Candidatus Kentrum</taxon>
    </lineage>
</organism>
<keyword evidence="3" id="KW-0812">Transmembrane</keyword>
<evidence type="ECO:0000256" key="2">
    <source>
        <dbReference type="ARBA" id="ARBA00022481"/>
    </source>
</evidence>
<dbReference type="InterPro" id="IPR010052">
    <property type="entry name" value="T2SS_protein-GspI"/>
</dbReference>
<dbReference type="GO" id="GO:0015628">
    <property type="term" value="P:protein secretion by the type II secretion system"/>
    <property type="evidence" value="ECO:0007669"/>
    <property type="project" value="UniProtKB-UniRule"/>
</dbReference>
<protein>
    <recommendedName>
        <fullName evidence="6">Type II secretion system protein I</fullName>
        <shortName evidence="6">T2SS minor pseudopilin I</shortName>
    </recommendedName>
</protein>
<feature type="domain" description="Type II secretion system protein GspI C-terminal" evidence="7">
    <location>
        <begin position="27"/>
        <end position="105"/>
    </location>
</feature>
<dbReference type="SUPFAM" id="SSF54523">
    <property type="entry name" value="Pili subunits"/>
    <property type="match status" value="1"/>
</dbReference>
<dbReference type="GO" id="GO:0005886">
    <property type="term" value="C:plasma membrane"/>
    <property type="evidence" value="ECO:0007669"/>
    <property type="project" value="UniProtKB-SubCell"/>
</dbReference>
<comment type="function">
    <text evidence="6">Component of the type II secretion system required for the energy-dependent secretion of extracellular factors such as proteases and toxins from the periplasm.</text>
</comment>
<proteinExistence type="inferred from homology"/>
<reference evidence="8" key="1">
    <citation type="submission" date="2019-02" db="EMBL/GenBank/DDBJ databases">
        <authorList>
            <person name="Gruber-Vodicka R. H."/>
            <person name="Seah K. B. B."/>
        </authorList>
    </citation>
    <scope>NUCLEOTIDE SEQUENCE</scope>
    <source>
        <strain evidence="8">BECK_S127</strain>
    </source>
</reference>
<keyword evidence="5" id="KW-0472">Membrane</keyword>
<dbReference type="PANTHER" id="PTHR38779:SF2">
    <property type="entry name" value="TYPE II SECRETION SYSTEM PROTEIN I-RELATED"/>
    <property type="match status" value="1"/>
</dbReference>
<accession>A0A451BNB0</accession>
<name>A0A451BNB0_9GAMM</name>
<evidence type="ECO:0000256" key="6">
    <source>
        <dbReference type="RuleBase" id="RU368030"/>
    </source>
</evidence>
<evidence type="ECO:0000313" key="8">
    <source>
        <dbReference type="EMBL" id="VFK79775.1"/>
    </source>
</evidence>
<evidence type="ECO:0000256" key="1">
    <source>
        <dbReference type="ARBA" id="ARBA00004167"/>
    </source>
</evidence>
<comment type="subunit">
    <text evidence="6">Type II secretion is composed of four main components: the outer membrane complex, the inner membrane complex, the cytoplasmic secretion ATPase and the periplasm-spanning pseudopilus.</text>
</comment>
<dbReference type="EMBL" id="CAADHB010000065">
    <property type="protein sequence ID" value="VFK79775.1"/>
    <property type="molecule type" value="Genomic_DNA"/>
</dbReference>
<comment type="similarity">
    <text evidence="6">Belongs to the GSP I family.</text>
</comment>
<evidence type="ECO:0000259" key="7">
    <source>
        <dbReference type="Pfam" id="PF02501"/>
    </source>
</evidence>
<dbReference type="PANTHER" id="PTHR38779">
    <property type="entry name" value="TYPE II SECRETION SYSTEM PROTEIN I-RELATED"/>
    <property type="match status" value="1"/>
</dbReference>
<keyword evidence="4" id="KW-1133">Transmembrane helix</keyword>
<evidence type="ECO:0000256" key="5">
    <source>
        <dbReference type="ARBA" id="ARBA00023136"/>
    </source>
</evidence>
<dbReference type="Pfam" id="PF02501">
    <property type="entry name" value="T2SSI"/>
    <property type="match status" value="1"/>
</dbReference>
<dbReference type="InterPro" id="IPR003413">
    <property type="entry name" value="T2SS_GspI_C"/>
</dbReference>